<name>A0A518HP98_9BACT</name>
<gene>
    <name evidence="1" type="ORF">Enr13x_25150</name>
</gene>
<dbReference type="AlphaFoldDB" id="A0A518HP98"/>
<accession>A0A518HP98</accession>
<evidence type="ECO:0000313" key="2">
    <source>
        <dbReference type="Proteomes" id="UP000319004"/>
    </source>
</evidence>
<dbReference type="Proteomes" id="UP000319004">
    <property type="component" value="Chromosome"/>
</dbReference>
<sequence length="76" mass="8248">MGCQILQQDEDDCCEYAPQNVNVRLGRGGSSEWDRLPACHSSVDRLEAYPTYFAANIRPKNLSVRLGRGGSSSGGS</sequence>
<dbReference type="KEGG" id="snep:Enr13x_25150"/>
<evidence type="ECO:0000313" key="1">
    <source>
        <dbReference type="EMBL" id="QDV42665.1"/>
    </source>
</evidence>
<organism evidence="1 2">
    <name type="scientific">Stieleria neptunia</name>
    <dbReference type="NCBI Taxonomy" id="2527979"/>
    <lineage>
        <taxon>Bacteria</taxon>
        <taxon>Pseudomonadati</taxon>
        <taxon>Planctomycetota</taxon>
        <taxon>Planctomycetia</taxon>
        <taxon>Pirellulales</taxon>
        <taxon>Pirellulaceae</taxon>
        <taxon>Stieleria</taxon>
    </lineage>
</organism>
<reference evidence="1 2" key="1">
    <citation type="submission" date="2019-03" db="EMBL/GenBank/DDBJ databases">
        <title>Deep-cultivation of Planctomycetes and their phenomic and genomic characterization uncovers novel biology.</title>
        <authorList>
            <person name="Wiegand S."/>
            <person name="Jogler M."/>
            <person name="Boedeker C."/>
            <person name="Pinto D."/>
            <person name="Vollmers J."/>
            <person name="Rivas-Marin E."/>
            <person name="Kohn T."/>
            <person name="Peeters S.H."/>
            <person name="Heuer A."/>
            <person name="Rast P."/>
            <person name="Oberbeckmann S."/>
            <person name="Bunk B."/>
            <person name="Jeske O."/>
            <person name="Meyerdierks A."/>
            <person name="Storesund J.E."/>
            <person name="Kallscheuer N."/>
            <person name="Luecker S."/>
            <person name="Lage O.M."/>
            <person name="Pohl T."/>
            <person name="Merkel B.J."/>
            <person name="Hornburger P."/>
            <person name="Mueller R.-W."/>
            <person name="Bruemmer F."/>
            <person name="Labrenz M."/>
            <person name="Spormann A.M."/>
            <person name="Op den Camp H."/>
            <person name="Overmann J."/>
            <person name="Amann R."/>
            <person name="Jetten M.S.M."/>
            <person name="Mascher T."/>
            <person name="Medema M.H."/>
            <person name="Devos D.P."/>
            <person name="Kaster A.-K."/>
            <person name="Ovreas L."/>
            <person name="Rohde M."/>
            <person name="Galperin M.Y."/>
            <person name="Jogler C."/>
        </authorList>
    </citation>
    <scope>NUCLEOTIDE SEQUENCE [LARGE SCALE GENOMIC DNA]</scope>
    <source>
        <strain evidence="1 2">Enr13</strain>
    </source>
</reference>
<keyword evidence="2" id="KW-1185">Reference proteome</keyword>
<protein>
    <submittedName>
        <fullName evidence="1">Uncharacterized protein</fullName>
    </submittedName>
</protein>
<proteinExistence type="predicted"/>
<dbReference type="EMBL" id="CP037423">
    <property type="protein sequence ID" value="QDV42665.1"/>
    <property type="molecule type" value="Genomic_DNA"/>
</dbReference>